<evidence type="ECO:0000313" key="3">
    <source>
        <dbReference type="WBParaSite" id="L893_g11396.t1"/>
    </source>
</evidence>
<accession>A0A1I7Y0N4</accession>
<dbReference type="Proteomes" id="UP000095287">
    <property type="component" value="Unplaced"/>
</dbReference>
<evidence type="ECO:0000256" key="1">
    <source>
        <dbReference type="SAM" id="SignalP"/>
    </source>
</evidence>
<reference evidence="3" key="1">
    <citation type="submission" date="2016-11" db="UniProtKB">
        <authorList>
            <consortium name="WormBaseParasite"/>
        </authorList>
    </citation>
    <scope>IDENTIFICATION</scope>
</reference>
<keyword evidence="2" id="KW-1185">Reference proteome</keyword>
<organism evidence="2 3">
    <name type="scientific">Steinernema glaseri</name>
    <dbReference type="NCBI Taxonomy" id="37863"/>
    <lineage>
        <taxon>Eukaryota</taxon>
        <taxon>Metazoa</taxon>
        <taxon>Ecdysozoa</taxon>
        <taxon>Nematoda</taxon>
        <taxon>Chromadorea</taxon>
        <taxon>Rhabditida</taxon>
        <taxon>Tylenchina</taxon>
        <taxon>Panagrolaimomorpha</taxon>
        <taxon>Strongyloidoidea</taxon>
        <taxon>Steinernematidae</taxon>
        <taxon>Steinernema</taxon>
    </lineage>
</organism>
<feature type="chain" id="PRO_5009311575" evidence="1">
    <location>
        <begin position="25"/>
        <end position="77"/>
    </location>
</feature>
<dbReference type="AlphaFoldDB" id="A0A1I7Y0N4"/>
<dbReference type="WBParaSite" id="L893_g11396.t1">
    <property type="protein sequence ID" value="L893_g11396.t1"/>
    <property type="gene ID" value="L893_g11396"/>
</dbReference>
<proteinExistence type="predicted"/>
<evidence type="ECO:0000313" key="2">
    <source>
        <dbReference type="Proteomes" id="UP000095287"/>
    </source>
</evidence>
<name>A0A1I7Y0N4_9BILA</name>
<sequence>MHLGFAQISSKTTFLLLLLPPASLTWLCARVDDHLGRQGERRAPVSYLEDLGVRLQPEEDELFHGPESIGDYGWKLG</sequence>
<keyword evidence="1" id="KW-0732">Signal</keyword>
<protein>
    <submittedName>
        <fullName evidence="3">SH3 domain-containing protein</fullName>
    </submittedName>
</protein>
<feature type="signal peptide" evidence="1">
    <location>
        <begin position="1"/>
        <end position="24"/>
    </location>
</feature>